<keyword evidence="1" id="KW-1133">Transmembrane helix</keyword>
<proteinExistence type="predicted"/>
<dbReference type="AlphaFoldDB" id="A0A2N9JJ86"/>
<keyword evidence="3" id="KW-1185">Reference proteome</keyword>
<dbReference type="KEGG" id="mgg:MPLG2_3094"/>
<dbReference type="EMBL" id="LT985188">
    <property type="protein sequence ID" value="SPD88124.1"/>
    <property type="molecule type" value="Genomic_DNA"/>
</dbReference>
<organism evidence="2 3">
    <name type="scientific">Micropruina glycogenica</name>
    <dbReference type="NCBI Taxonomy" id="75385"/>
    <lineage>
        <taxon>Bacteria</taxon>
        <taxon>Bacillati</taxon>
        <taxon>Actinomycetota</taxon>
        <taxon>Actinomycetes</taxon>
        <taxon>Propionibacteriales</taxon>
        <taxon>Nocardioidaceae</taxon>
        <taxon>Micropruina</taxon>
    </lineage>
</organism>
<name>A0A2N9JJ86_9ACTN</name>
<evidence type="ECO:0000256" key="1">
    <source>
        <dbReference type="SAM" id="Phobius"/>
    </source>
</evidence>
<gene>
    <name evidence="2" type="ORF">MPLG2_3094</name>
</gene>
<evidence type="ECO:0000313" key="3">
    <source>
        <dbReference type="Proteomes" id="UP000238164"/>
    </source>
</evidence>
<reference evidence="2 3" key="1">
    <citation type="submission" date="2018-02" db="EMBL/GenBank/DDBJ databases">
        <authorList>
            <person name="Cohen D.B."/>
            <person name="Kent A.D."/>
        </authorList>
    </citation>
    <scope>NUCLEOTIDE SEQUENCE [LARGE SCALE GENOMIC DNA]</scope>
    <source>
        <strain evidence="2">1</strain>
    </source>
</reference>
<feature type="transmembrane region" description="Helical" evidence="1">
    <location>
        <begin position="616"/>
        <end position="635"/>
    </location>
</feature>
<dbReference type="Proteomes" id="UP000238164">
    <property type="component" value="Chromosome 1"/>
</dbReference>
<evidence type="ECO:0000313" key="2">
    <source>
        <dbReference type="EMBL" id="SPD88124.1"/>
    </source>
</evidence>
<protein>
    <submittedName>
        <fullName evidence="2">Uncharacterized protein</fullName>
    </submittedName>
</protein>
<keyword evidence="1" id="KW-0812">Transmembrane</keyword>
<accession>A0A2N9JJ86</accession>
<dbReference type="RefSeq" id="WP_105186698.1">
    <property type="nucleotide sequence ID" value="NZ_BAAAGO010000006.1"/>
</dbReference>
<sequence length="648" mass="67823">MTRTAPAKLALVLAWLIAVAFVLVAPAAPARAVEPQLSVELTSLRTTGSGAKQAAVLTGRITNTGAQPAFGVRVVLWRARDPITDPAVFRSVVNGQNDPWGLMLYRTTDHYFSVSASDVAFNPGASAEFTVKGTLADLGFTQAGSIYPIGVQVLGTADASSNYQVIARARSFYVTTPEKRLPLTSLVLLAATPTKVRPNVFANERLIGELTGRLSTLVALAGRTGASWLVDPALIDEVVDLSDGYEVVDGDGTRPGTGQQAALDWLQKFRALRSDHGARTLFGNPDLVGAEANDQPDVVDRALQAAVPSELGDLPLVVLPHAGVAGPTTPAFVKAADADAMLVSTAGRGPIVTSGPDDSTLLRLAPAATAAGPGDQNGPVQRQQRQYAEAVLGGGLIRLITSSDDAQADAAAAPRWLLRTSIDDLLDVDPSGTATLTLPAKAATLPAARFRQLKAMTDDYAAYRDLVPDSQLATDAPATLTRMVSSWWIGDSTAGSWISATGSTMSADAVNQGVTLAASARVVMSSRTNEFPVTVGNRLSEPIQVRIVFISDNPQRLTIPASGVITVGPGQSQTVNVRPEATANGLVNVTAGLQTSSGHPVGHTTRIVVEVTDLGMIGWIIVIVSGVVLVAATALRIRQVRRKQKEQA</sequence>
<dbReference type="InterPro" id="IPR046112">
    <property type="entry name" value="DUF6049"/>
</dbReference>
<dbReference type="Pfam" id="PF19516">
    <property type="entry name" value="DUF6049"/>
    <property type="match status" value="1"/>
</dbReference>
<dbReference type="OrthoDB" id="5185072at2"/>
<keyword evidence="1" id="KW-0472">Membrane</keyword>